<evidence type="ECO:0000256" key="4">
    <source>
        <dbReference type="SAM" id="SignalP"/>
    </source>
</evidence>
<keyword evidence="2 4" id="KW-0732">Signal</keyword>
<proteinExistence type="inferred from homology"/>
<gene>
    <name evidence="6" type="primary">CNPY4</name>
    <name evidence="6" type="ORF">Y1Q_0013413</name>
</gene>
<accession>A0A151MCL7</accession>
<evidence type="ECO:0000256" key="2">
    <source>
        <dbReference type="ARBA" id="ARBA00022729"/>
    </source>
</evidence>
<dbReference type="Proteomes" id="UP000050525">
    <property type="component" value="Unassembled WGS sequence"/>
</dbReference>
<evidence type="ECO:0000256" key="1">
    <source>
        <dbReference type="ARBA" id="ARBA00007285"/>
    </source>
</evidence>
<dbReference type="EMBL" id="AKHW03006236">
    <property type="protein sequence ID" value="KYO22242.1"/>
    <property type="molecule type" value="Genomic_DNA"/>
</dbReference>
<dbReference type="Pfam" id="PF11938">
    <property type="entry name" value="DUF3456"/>
    <property type="match status" value="1"/>
</dbReference>
<feature type="compositionally biased region" description="Polar residues" evidence="3">
    <location>
        <begin position="145"/>
        <end position="162"/>
    </location>
</feature>
<feature type="region of interest" description="Disordered" evidence="3">
    <location>
        <begin position="129"/>
        <end position="162"/>
    </location>
</feature>
<dbReference type="AlphaFoldDB" id="A0A151MCL7"/>
<feature type="signal peptide" evidence="4">
    <location>
        <begin position="1"/>
        <end position="17"/>
    </location>
</feature>
<dbReference type="PANTHER" id="PTHR15382:SF3">
    <property type="entry name" value="PROTEIN CANOPY HOMOLOG 4"/>
    <property type="match status" value="1"/>
</dbReference>
<comment type="similarity">
    <text evidence="1">Belongs to the canopy family.</text>
</comment>
<evidence type="ECO:0000313" key="6">
    <source>
        <dbReference type="EMBL" id="KYO22242.1"/>
    </source>
</evidence>
<organism evidence="6 7">
    <name type="scientific">Alligator mississippiensis</name>
    <name type="common">American alligator</name>
    <dbReference type="NCBI Taxonomy" id="8496"/>
    <lineage>
        <taxon>Eukaryota</taxon>
        <taxon>Metazoa</taxon>
        <taxon>Chordata</taxon>
        <taxon>Craniata</taxon>
        <taxon>Vertebrata</taxon>
        <taxon>Euteleostomi</taxon>
        <taxon>Archelosauria</taxon>
        <taxon>Archosauria</taxon>
        <taxon>Crocodylia</taxon>
        <taxon>Alligatoridae</taxon>
        <taxon>Alligatorinae</taxon>
        <taxon>Alligator</taxon>
    </lineage>
</organism>
<evidence type="ECO:0000256" key="3">
    <source>
        <dbReference type="SAM" id="MobiDB-lite"/>
    </source>
</evidence>
<protein>
    <submittedName>
        <fullName evidence="6">Canopy-like protein 4 isoform A</fullName>
    </submittedName>
</protein>
<sequence>MGALGLPLLALLFGARAGAPTLCEDCKYLSLELEAVLASSARSAEVLDSGRCPLQRLASAIGTPGLLRGRRIWPRRWRVSCEVMLECYEEPLEDWYFQHQKRLLRKFLCEGHVPGARDVACLDEVWTRSKGDHGNQEEEEDTDTARSMTPASSEKTQTIVASHTDTYDPVTLDLQRPCPLSPFYSSLLDDSPAVTSAGLAPMNPPRDPL</sequence>
<feature type="chain" id="PRO_5007585014" evidence="4">
    <location>
        <begin position="18"/>
        <end position="209"/>
    </location>
</feature>
<dbReference type="InterPro" id="IPR021852">
    <property type="entry name" value="DUF3456"/>
</dbReference>
<feature type="domain" description="DUF3456" evidence="5">
    <location>
        <begin position="79"/>
        <end position="112"/>
    </location>
</feature>
<keyword evidence="7" id="KW-1185">Reference proteome</keyword>
<dbReference type="PANTHER" id="PTHR15382">
    <property type="entry name" value="CTG4A-RELATED"/>
    <property type="match status" value="1"/>
</dbReference>
<comment type="caution">
    <text evidence="6">The sequence shown here is derived from an EMBL/GenBank/DDBJ whole genome shotgun (WGS) entry which is preliminary data.</text>
</comment>
<reference evidence="6 7" key="1">
    <citation type="journal article" date="2012" name="Genome Biol.">
        <title>Sequencing three crocodilian genomes to illuminate the evolution of archosaurs and amniotes.</title>
        <authorList>
            <person name="St John J.A."/>
            <person name="Braun E.L."/>
            <person name="Isberg S.R."/>
            <person name="Miles L.G."/>
            <person name="Chong A.Y."/>
            <person name="Gongora J."/>
            <person name="Dalzell P."/>
            <person name="Moran C."/>
            <person name="Bed'hom B."/>
            <person name="Abzhanov A."/>
            <person name="Burgess S.C."/>
            <person name="Cooksey A.M."/>
            <person name="Castoe T.A."/>
            <person name="Crawford N.G."/>
            <person name="Densmore L.D."/>
            <person name="Drew J.C."/>
            <person name="Edwards S.V."/>
            <person name="Faircloth B.C."/>
            <person name="Fujita M.K."/>
            <person name="Greenwold M.J."/>
            <person name="Hoffmann F.G."/>
            <person name="Howard J.M."/>
            <person name="Iguchi T."/>
            <person name="Janes D.E."/>
            <person name="Khan S.Y."/>
            <person name="Kohno S."/>
            <person name="de Koning A.J."/>
            <person name="Lance S.L."/>
            <person name="McCarthy F.M."/>
            <person name="McCormack J.E."/>
            <person name="Merchant M.E."/>
            <person name="Peterson D.G."/>
            <person name="Pollock D.D."/>
            <person name="Pourmand N."/>
            <person name="Raney B.J."/>
            <person name="Roessler K.A."/>
            <person name="Sanford J.R."/>
            <person name="Sawyer R.H."/>
            <person name="Schmidt C.J."/>
            <person name="Triplett E.W."/>
            <person name="Tuberville T.D."/>
            <person name="Venegas-Anaya M."/>
            <person name="Howard J.T."/>
            <person name="Jarvis E.D."/>
            <person name="Guillette L.J.Jr."/>
            <person name="Glenn T.C."/>
            <person name="Green R.E."/>
            <person name="Ray D.A."/>
        </authorList>
    </citation>
    <scope>NUCLEOTIDE SEQUENCE [LARGE SCALE GENOMIC DNA]</scope>
    <source>
        <strain evidence="6">KSC_2009_1</strain>
    </source>
</reference>
<evidence type="ECO:0000259" key="5">
    <source>
        <dbReference type="Pfam" id="PF11938"/>
    </source>
</evidence>
<name>A0A151MCL7_ALLMI</name>
<evidence type="ECO:0000313" key="7">
    <source>
        <dbReference type="Proteomes" id="UP000050525"/>
    </source>
</evidence>